<evidence type="ECO:0000256" key="5">
    <source>
        <dbReference type="PROSITE-ProRule" id="PRU00339"/>
    </source>
</evidence>
<dbReference type="Gene3D" id="1.25.40.10">
    <property type="entry name" value="Tetratricopeptide repeat domain"/>
    <property type="match status" value="2"/>
</dbReference>
<dbReference type="PANTHER" id="PTHR37422">
    <property type="entry name" value="TEICHURONIC ACID BIOSYNTHESIS PROTEIN TUAE"/>
    <property type="match status" value="1"/>
</dbReference>
<feature type="transmembrane region" description="Helical" evidence="6">
    <location>
        <begin position="98"/>
        <end position="117"/>
    </location>
</feature>
<feature type="non-terminal residue" evidence="8">
    <location>
        <position position="1"/>
    </location>
</feature>
<dbReference type="InterPro" id="IPR007016">
    <property type="entry name" value="O-antigen_ligase-rel_domated"/>
</dbReference>
<proteinExistence type="predicted"/>
<evidence type="ECO:0000259" key="7">
    <source>
        <dbReference type="Pfam" id="PF04932"/>
    </source>
</evidence>
<keyword evidence="5" id="KW-0802">TPR repeat</keyword>
<dbReference type="InterPro" id="IPR011990">
    <property type="entry name" value="TPR-like_helical_dom_sf"/>
</dbReference>
<dbReference type="Pfam" id="PF04932">
    <property type="entry name" value="Wzy_C"/>
    <property type="match status" value="1"/>
</dbReference>
<gene>
    <name evidence="8" type="ORF">COZ82_03100</name>
</gene>
<evidence type="ECO:0000256" key="1">
    <source>
        <dbReference type="ARBA" id="ARBA00004141"/>
    </source>
</evidence>
<name>A0A2M7IN68_9BACT</name>
<evidence type="ECO:0000256" key="3">
    <source>
        <dbReference type="ARBA" id="ARBA00022989"/>
    </source>
</evidence>
<dbReference type="PROSITE" id="PS50005">
    <property type="entry name" value="TPR"/>
    <property type="match status" value="2"/>
</dbReference>
<feature type="transmembrane region" description="Helical" evidence="6">
    <location>
        <begin position="150"/>
        <end position="168"/>
    </location>
</feature>
<feature type="transmembrane region" description="Helical" evidence="6">
    <location>
        <begin position="309"/>
        <end position="328"/>
    </location>
</feature>
<dbReference type="Proteomes" id="UP000230837">
    <property type="component" value="Unassembled WGS sequence"/>
</dbReference>
<dbReference type="GO" id="GO:0016020">
    <property type="term" value="C:membrane"/>
    <property type="evidence" value="ECO:0007669"/>
    <property type="project" value="UniProtKB-SubCell"/>
</dbReference>
<dbReference type="EMBL" id="PFHR01000162">
    <property type="protein sequence ID" value="PIW96783.1"/>
    <property type="molecule type" value="Genomic_DNA"/>
</dbReference>
<evidence type="ECO:0000313" key="9">
    <source>
        <dbReference type="Proteomes" id="UP000230837"/>
    </source>
</evidence>
<feature type="transmembrane region" description="Helical" evidence="6">
    <location>
        <begin position="285"/>
        <end position="303"/>
    </location>
</feature>
<feature type="transmembrane region" description="Helical" evidence="6">
    <location>
        <begin position="123"/>
        <end position="143"/>
    </location>
</feature>
<organism evidence="8 9">
    <name type="scientific">Candidatus Kaiserbacteria bacterium CG_4_8_14_3_um_filter_38_9</name>
    <dbReference type="NCBI Taxonomy" id="1974599"/>
    <lineage>
        <taxon>Bacteria</taxon>
        <taxon>Candidatus Kaiseribacteriota</taxon>
    </lineage>
</organism>
<evidence type="ECO:0000256" key="6">
    <source>
        <dbReference type="SAM" id="Phobius"/>
    </source>
</evidence>
<feature type="repeat" description="TPR" evidence="5">
    <location>
        <begin position="585"/>
        <end position="618"/>
    </location>
</feature>
<keyword evidence="2 6" id="KW-0812">Transmembrane</keyword>
<dbReference type="AlphaFoldDB" id="A0A2M7IN68"/>
<evidence type="ECO:0000313" key="8">
    <source>
        <dbReference type="EMBL" id="PIW96783.1"/>
    </source>
</evidence>
<dbReference type="SMART" id="SM00028">
    <property type="entry name" value="TPR"/>
    <property type="match status" value="2"/>
</dbReference>
<feature type="repeat" description="TPR" evidence="5">
    <location>
        <begin position="449"/>
        <end position="482"/>
    </location>
</feature>
<dbReference type="InterPro" id="IPR051533">
    <property type="entry name" value="WaaL-like"/>
</dbReference>
<evidence type="ECO:0000256" key="2">
    <source>
        <dbReference type="ARBA" id="ARBA00022692"/>
    </source>
</evidence>
<feature type="transmembrane region" description="Helical" evidence="6">
    <location>
        <begin position="73"/>
        <end position="91"/>
    </location>
</feature>
<dbReference type="InterPro" id="IPR019734">
    <property type="entry name" value="TPR_rpt"/>
</dbReference>
<accession>A0A2M7IN68</accession>
<feature type="transmembrane region" description="Helical" evidence="6">
    <location>
        <begin position="248"/>
        <end position="273"/>
    </location>
</feature>
<keyword evidence="3 6" id="KW-1133">Transmembrane helix</keyword>
<evidence type="ECO:0000256" key="4">
    <source>
        <dbReference type="ARBA" id="ARBA00023136"/>
    </source>
</evidence>
<dbReference type="SUPFAM" id="SSF48452">
    <property type="entry name" value="TPR-like"/>
    <property type="match status" value="1"/>
</dbReference>
<comment type="subcellular location">
    <subcellularLocation>
        <location evidence="1">Membrane</location>
        <topology evidence="1">Multi-pass membrane protein</topology>
    </subcellularLocation>
</comment>
<protein>
    <recommendedName>
        <fullName evidence="7">O-antigen ligase-related domain-containing protein</fullName>
    </recommendedName>
</protein>
<feature type="transmembrane region" description="Helical" evidence="6">
    <location>
        <begin position="340"/>
        <end position="362"/>
    </location>
</feature>
<comment type="caution">
    <text evidence="8">The sequence shown here is derived from an EMBL/GenBank/DDBJ whole genome shotgun (WGS) entry which is preliminary data.</text>
</comment>
<keyword evidence="4 6" id="KW-0472">Membrane</keyword>
<feature type="transmembrane region" description="Helical" evidence="6">
    <location>
        <begin position="36"/>
        <end position="53"/>
    </location>
</feature>
<feature type="domain" description="O-antigen ligase-related" evidence="7">
    <location>
        <begin position="106"/>
        <end position="261"/>
    </location>
</feature>
<dbReference type="PANTHER" id="PTHR37422:SF13">
    <property type="entry name" value="LIPOPOLYSACCHARIDE BIOSYNTHESIS PROTEIN PA4999-RELATED"/>
    <property type="match status" value="1"/>
</dbReference>
<feature type="transmembrane region" description="Helical" evidence="6">
    <location>
        <begin position="13"/>
        <end position="31"/>
    </location>
</feature>
<sequence length="640" mass="71827">NTAFWSNYERMDGYVTIIHVFLYFLVLGTMLRTPKVWSYFLHVSVLVAGIVALKGLSQLSGASVRVDSTLGNAAYMAVYMLFHIFILFYLFVRTNVNLYRATYVLLSLLFMFVLLQTGTRGTAIGLMVGMIVAVGYIAVFGARHKTAQKYAIGSFIFLFLMIGGFMIIKDSSYIQNSSSLARIANIDLSKDLTIRSIIWGMAKEGFMERPMLGWGQGNFNYVFNTQYDPRMYAQEQWFDRVHNIVFDWLIAGGVLGLLTYFSIFGALGYYLFWKPFFKPDESFDVLERGVLLGLIIGYLTHNLVVFDNIVSYIFFGTIIALIHSRVATDIKAIATVKISPAIITQVILPVIILMGAVTIYFINIPSLLAASDIIDALRFPNDKEAQLASFELALGRGSFAQQEIVEQFVQLAMNIGRGNDKSSQEFITTFQLRAEAELLKLIENKPNDARLYVFLGSYYRAINNLPKAKEALATARTLSPRKQAIILQQGAIELGIGNTTVARDFFQEAFLLDENYNDAREYYVASLFMTKEGEEARKIIDEAPAGFENILATSDFVTSAVNTAGDFSFLAELYEIRLKQDPSSAQNWASLAFVYYQLKENDKAVDALKRAKEAIPNFTPTANCISENILAGREPQKDCK</sequence>
<reference evidence="9" key="1">
    <citation type="submission" date="2017-09" db="EMBL/GenBank/DDBJ databases">
        <title>Depth-based differentiation of microbial function through sediment-hosted aquifers and enrichment of novel symbionts in the deep terrestrial subsurface.</title>
        <authorList>
            <person name="Probst A.J."/>
            <person name="Ladd B."/>
            <person name="Jarett J.K."/>
            <person name="Geller-Mcgrath D.E."/>
            <person name="Sieber C.M.K."/>
            <person name="Emerson J.B."/>
            <person name="Anantharaman K."/>
            <person name="Thomas B.C."/>
            <person name="Malmstrom R."/>
            <person name="Stieglmeier M."/>
            <person name="Klingl A."/>
            <person name="Woyke T."/>
            <person name="Ryan C.M."/>
            <person name="Banfield J.F."/>
        </authorList>
    </citation>
    <scope>NUCLEOTIDE SEQUENCE [LARGE SCALE GENOMIC DNA]</scope>
</reference>